<keyword evidence="4" id="KW-1185">Reference proteome</keyword>
<dbReference type="RefSeq" id="WP_104189774.1">
    <property type="nucleotide sequence ID" value="NZ_JANFVT010000019.1"/>
</dbReference>
<evidence type="ECO:0000256" key="2">
    <source>
        <dbReference type="SAM" id="Phobius"/>
    </source>
</evidence>
<protein>
    <submittedName>
        <fullName evidence="3">Uncharacterized protein</fullName>
    </submittedName>
</protein>
<evidence type="ECO:0000256" key="1">
    <source>
        <dbReference type="SAM" id="MobiDB-lite"/>
    </source>
</evidence>
<feature type="compositionally biased region" description="Basic and acidic residues" evidence="1">
    <location>
        <begin position="32"/>
        <end position="49"/>
    </location>
</feature>
<keyword evidence="2" id="KW-0812">Transmembrane</keyword>
<dbReference type="EMBL" id="VICF01000010">
    <property type="protein sequence ID" value="TQC69966.1"/>
    <property type="molecule type" value="Genomic_DNA"/>
</dbReference>
<name>A0ABY2ZU11_9GAMM</name>
<sequence>MTQTEIGVLSLIGVLAGGGLINLVNFLLESSRGRKEVPPEEQPLRRNDLENAEQDCPQEARGILTKYRLILSAAPGGLQRGIPDMAEALADRFEGHPPAESAGELRGSANGVNWQLKECPEGELTFYEHNFQMVRTLHWIDEFRDFRPNQDRDWLTVLIQTDSLLPNRGLSFFLSHLKYRMSNFPERHRVVMHEQCGMCYCSYPAIPNDGEGHEPLRQVTLSCTVAPGKLQSVIPEFLRNYGKNLLEELYWNDQVSSIDCLYGGPRRGPQTLPDHVKDMGLMQGWQKQEDEVGRGGGGVLWSAHACVMTFTSPFFRAETPTGCVEPIAWKWHQGLNTDSAVKQDRLWAVLEADAWAKNEELVERFTELAAALEQGITEKAEKQAAGGWAFRTFRHENDQAGSGGE</sequence>
<keyword evidence="2" id="KW-0472">Membrane</keyword>
<feature type="region of interest" description="Disordered" evidence="1">
    <location>
        <begin position="32"/>
        <end position="56"/>
    </location>
</feature>
<accession>A0ABY2ZU11</accession>
<organism evidence="3 4">
    <name type="scientific">Pantoea dispersa</name>
    <dbReference type="NCBI Taxonomy" id="59814"/>
    <lineage>
        <taxon>Bacteria</taxon>
        <taxon>Pseudomonadati</taxon>
        <taxon>Pseudomonadota</taxon>
        <taxon>Gammaproteobacteria</taxon>
        <taxon>Enterobacterales</taxon>
        <taxon>Erwiniaceae</taxon>
        <taxon>Pantoea</taxon>
    </lineage>
</organism>
<dbReference type="Proteomes" id="UP000319715">
    <property type="component" value="Unassembled WGS sequence"/>
</dbReference>
<proteinExistence type="predicted"/>
<gene>
    <name evidence="3" type="ORF">FK492_19755</name>
</gene>
<comment type="caution">
    <text evidence="3">The sequence shown here is derived from an EMBL/GenBank/DDBJ whole genome shotgun (WGS) entry which is preliminary data.</text>
</comment>
<feature type="transmembrane region" description="Helical" evidence="2">
    <location>
        <begin position="6"/>
        <end position="28"/>
    </location>
</feature>
<keyword evidence="2" id="KW-1133">Transmembrane helix</keyword>
<evidence type="ECO:0000313" key="3">
    <source>
        <dbReference type="EMBL" id="TQC69966.1"/>
    </source>
</evidence>
<evidence type="ECO:0000313" key="4">
    <source>
        <dbReference type="Proteomes" id="UP000319715"/>
    </source>
</evidence>
<reference evidence="3 4" key="1">
    <citation type="submission" date="2019-06" db="EMBL/GenBank/DDBJ databases">
        <title>Pantoea dispersa Assembly.</title>
        <authorList>
            <person name="Wang J."/>
        </authorList>
    </citation>
    <scope>NUCLEOTIDE SEQUENCE [LARGE SCALE GENOMIC DNA]</scope>
    <source>
        <strain evidence="4">bio</strain>
    </source>
</reference>